<proteinExistence type="predicted"/>
<gene>
    <name evidence="3" type="ORF">CEE37_13325</name>
</gene>
<name>A0A532USM8_UNCL8</name>
<dbReference type="Pfam" id="PF18962">
    <property type="entry name" value="Por_Secre_tail"/>
    <property type="match status" value="1"/>
</dbReference>
<evidence type="ECO:0000313" key="4">
    <source>
        <dbReference type="Proteomes" id="UP000319619"/>
    </source>
</evidence>
<dbReference type="Gene3D" id="2.60.40.4070">
    <property type="match status" value="1"/>
</dbReference>
<dbReference type="Proteomes" id="UP000319619">
    <property type="component" value="Unassembled WGS sequence"/>
</dbReference>
<reference evidence="3 4" key="1">
    <citation type="submission" date="2017-06" db="EMBL/GenBank/DDBJ databases">
        <title>Novel microbial phyla capable of carbon fixation and sulfur reduction in deep-sea sediments.</title>
        <authorList>
            <person name="Huang J."/>
            <person name="Baker B."/>
            <person name="Wang Y."/>
        </authorList>
    </citation>
    <scope>NUCLEOTIDE SEQUENCE [LARGE SCALE GENOMIC DNA]</scope>
    <source>
        <strain evidence="3">B3_LCP</strain>
    </source>
</reference>
<evidence type="ECO:0000259" key="2">
    <source>
        <dbReference type="Pfam" id="PF18962"/>
    </source>
</evidence>
<dbReference type="EMBL" id="NJBN01000011">
    <property type="protein sequence ID" value="TKJ37940.1"/>
    <property type="molecule type" value="Genomic_DNA"/>
</dbReference>
<evidence type="ECO:0000256" key="1">
    <source>
        <dbReference type="SAM" id="Phobius"/>
    </source>
</evidence>
<feature type="transmembrane region" description="Helical" evidence="1">
    <location>
        <begin position="38"/>
        <end position="58"/>
    </location>
</feature>
<dbReference type="NCBIfam" id="TIGR04183">
    <property type="entry name" value="Por_Secre_tail"/>
    <property type="match status" value="1"/>
</dbReference>
<keyword evidence="1" id="KW-1133">Transmembrane helix</keyword>
<sequence length="824" mass="89401">MGLICPVESTSRSCRQEILIIPKKSFSLNRWRQIMKNIIASLTIFLLAISVASGSTIIPGGDVSGTWNLAGSPYIIEGDISIQSGDTLIVEPEVEVRFDPDVLMWIRGGYLQADGTTGPGVGDTIRFTSNLPNPQYGDWDGFKLSEYGSADMKFCSFEFGDLFNAYYNDPFQLTDCTLEFPLSGEPSHLTMLRCNVNVNQTFYGASYLVLDQCAFSGYLYFQEGPGVNYTIQSCTINDDLRLLDYAATFTVTNTTVDGDVPISNEGTSYLTECHIDGHVSGADVTYIDNCYIGSGVYWANEDESGVIDLFASIINGDITIGDWIYAHIQNCTIEGDILLEGCRNVNFGGNDVQGGISGSQSCMAYSLSICNNQFCVGGIEITLNDAYYSVSVSGNQINNPPADGIRIDSGGNNVSLCNNVISGAGGHGIVFVDTYRDSGALTCNNNIITLSDEDGILFDLNGYANWSCFLDFYSNSIYSAEGNGIRLLVGGAGEILFCGVNNIISSCGEYGWYTTGWLGASPEYGDVWNNASGNYGGGFGSGSGSISLDPQFVDPENGDLNLQRISPCIDTGDPQLTPDPDGTRSDMGALYFHQDMPVKLTLTPEDPPIVVPGNGGTFNFNIEVTNRTGEVQAFDLWTEIELPGWGSVMILSVTGLSIAIGDTIDRDRTQQVPEFAPAGTYTYLAYVGTYPWVVDDYYYFSFEKEGSDEGGSLGTSSDWLCRGEDFDQLQGDSRIAPTEFILMDAYPNPFNPSTNITFALPIVSQVNLKIFDPQGRLITELINGWRDAGMHEVTFDGVLLSSGIYIYRLTAGEFTASGKMVLMK</sequence>
<evidence type="ECO:0000313" key="3">
    <source>
        <dbReference type="EMBL" id="TKJ37940.1"/>
    </source>
</evidence>
<keyword evidence="1" id="KW-0472">Membrane</keyword>
<dbReference type="InterPro" id="IPR012334">
    <property type="entry name" value="Pectin_lyas_fold"/>
</dbReference>
<comment type="caution">
    <text evidence="3">The sequence shown here is derived from an EMBL/GenBank/DDBJ whole genome shotgun (WGS) entry which is preliminary data.</text>
</comment>
<dbReference type="Gene3D" id="2.160.20.10">
    <property type="entry name" value="Single-stranded right-handed beta-helix, Pectin lyase-like"/>
    <property type="match status" value="1"/>
</dbReference>
<dbReference type="InterPro" id="IPR026444">
    <property type="entry name" value="Secre_tail"/>
</dbReference>
<organism evidence="3 4">
    <name type="scientific">candidate division LCP-89 bacterium B3_LCP</name>
    <dbReference type="NCBI Taxonomy" id="2012998"/>
    <lineage>
        <taxon>Bacteria</taxon>
        <taxon>Pseudomonadati</taxon>
        <taxon>Bacteria division LCP-89</taxon>
    </lineage>
</organism>
<accession>A0A532USM8</accession>
<dbReference type="SUPFAM" id="SSF51126">
    <property type="entry name" value="Pectin lyase-like"/>
    <property type="match status" value="1"/>
</dbReference>
<dbReference type="InterPro" id="IPR011050">
    <property type="entry name" value="Pectin_lyase_fold/virulence"/>
</dbReference>
<feature type="domain" description="Secretion system C-terminal sorting" evidence="2">
    <location>
        <begin position="746"/>
        <end position="820"/>
    </location>
</feature>
<protein>
    <recommendedName>
        <fullName evidence="2">Secretion system C-terminal sorting domain-containing protein</fullName>
    </recommendedName>
</protein>
<keyword evidence="1" id="KW-0812">Transmembrane</keyword>
<dbReference type="AlphaFoldDB" id="A0A532USM8"/>